<evidence type="ECO:0000256" key="2">
    <source>
        <dbReference type="SAM" id="Phobius"/>
    </source>
</evidence>
<keyword evidence="2" id="KW-0812">Transmembrane</keyword>
<protein>
    <submittedName>
        <fullName evidence="3">Uncharacterized protein</fullName>
    </submittedName>
</protein>
<reference evidence="3" key="1">
    <citation type="submission" date="2020-12" db="EMBL/GenBank/DDBJ databases">
        <title>Metabolic potential, ecology and presence of endohyphal bacteria is reflected in genomic diversity of Mucoromycotina.</title>
        <authorList>
            <person name="Muszewska A."/>
            <person name="Okrasinska A."/>
            <person name="Steczkiewicz K."/>
            <person name="Drgas O."/>
            <person name="Orlowska M."/>
            <person name="Perlinska-Lenart U."/>
            <person name="Aleksandrzak-Piekarczyk T."/>
            <person name="Szatraj K."/>
            <person name="Zielenkiewicz U."/>
            <person name="Pilsyk S."/>
            <person name="Malc E."/>
            <person name="Mieczkowski P."/>
            <person name="Kruszewska J.S."/>
            <person name="Biernat P."/>
            <person name="Pawlowska J."/>
        </authorList>
    </citation>
    <scope>NUCLEOTIDE SEQUENCE</scope>
    <source>
        <strain evidence="3">WA0000017839</strain>
    </source>
</reference>
<feature type="region of interest" description="Disordered" evidence="1">
    <location>
        <begin position="321"/>
        <end position="361"/>
    </location>
</feature>
<keyword evidence="4" id="KW-1185">Reference proteome</keyword>
<evidence type="ECO:0000256" key="1">
    <source>
        <dbReference type="SAM" id="MobiDB-lite"/>
    </source>
</evidence>
<keyword evidence="2" id="KW-0472">Membrane</keyword>
<dbReference type="AlphaFoldDB" id="A0A8H7RKV2"/>
<gene>
    <name evidence="3" type="ORF">INT47_001609</name>
</gene>
<organism evidence="3 4">
    <name type="scientific">Mucor saturninus</name>
    <dbReference type="NCBI Taxonomy" id="64648"/>
    <lineage>
        <taxon>Eukaryota</taxon>
        <taxon>Fungi</taxon>
        <taxon>Fungi incertae sedis</taxon>
        <taxon>Mucoromycota</taxon>
        <taxon>Mucoromycotina</taxon>
        <taxon>Mucoromycetes</taxon>
        <taxon>Mucorales</taxon>
        <taxon>Mucorineae</taxon>
        <taxon>Mucoraceae</taxon>
        <taxon>Mucor</taxon>
    </lineage>
</organism>
<evidence type="ECO:0000313" key="4">
    <source>
        <dbReference type="Proteomes" id="UP000603453"/>
    </source>
</evidence>
<keyword evidence="2" id="KW-1133">Transmembrane helix</keyword>
<dbReference type="Proteomes" id="UP000603453">
    <property type="component" value="Unassembled WGS sequence"/>
</dbReference>
<name>A0A8H7RKV2_9FUNG</name>
<dbReference type="OrthoDB" id="2278325at2759"/>
<dbReference type="EMBL" id="JAEPRD010000006">
    <property type="protein sequence ID" value="KAG2212250.1"/>
    <property type="molecule type" value="Genomic_DNA"/>
</dbReference>
<feature type="compositionally biased region" description="Polar residues" evidence="1">
    <location>
        <begin position="325"/>
        <end position="341"/>
    </location>
</feature>
<feature type="region of interest" description="Disordered" evidence="1">
    <location>
        <begin position="149"/>
        <end position="172"/>
    </location>
</feature>
<accession>A0A8H7RKV2</accession>
<evidence type="ECO:0000313" key="3">
    <source>
        <dbReference type="EMBL" id="KAG2212250.1"/>
    </source>
</evidence>
<sequence>MSDQTYQSSIDWKVSSDQLARPTKIKTAYPVSTITYTDYITSTINGLQPTSNAYETTSYAEDLWEHRIHRFLPVILAFAIIGILTVLGSLVYLAYRFYQANRSSRLRRRRRRDAEETLNFEDENNKKAGSPISTTLSNIIPWLAIPSPQHPTEPCASHHQQQQQQREPIRYEKSDLNRIMLADSRTARRPSAAPSWLTKILPNKFRPTPRHMSLPILNNRPTIDNLNVPISSTFKPIDKSFLTLVPRSEIWLDPNRRRGVDELDIWERKKSGTIVVPEEVLPAPLMWRFPSASAYPDSPDSVDRGFAAGGSNRRSIHIESRRSSTTMQETLHKNTASCGKSESTRYEEELDNPTVSPESISYPNALSYHQEEEEEQEDDNFSRFAITVKLPKSQIQKEAESSTSDVRLARQVLETSRIKNSSSQWLHFSGSKSF</sequence>
<proteinExistence type="predicted"/>
<feature type="transmembrane region" description="Helical" evidence="2">
    <location>
        <begin position="71"/>
        <end position="98"/>
    </location>
</feature>
<comment type="caution">
    <text evidence="3">The sequence shown here is derived from an EMBL/GenBank/DDBJ whole genome shotgun (WGS) entry which is preliminary data.</text>
</comment>